<evidence type="ECO:0000313" key="1">
    <source>
        <dbReference type="EMBL" id="CAG8446933.1"/>
    </source>
</evidence>
<evidence type="ECO:0000313" key="2">
    <source>
        <dbReference type="Proteomes" id="UP000789860"/>
    </source>
</evidence>
<organism evidence="1 2">
    <name type="scientific">Scutellospora calospora</name>
    <dbReference type="NCBI Taxonomy" id="85575"/>
    <lineage>
        <taxon>Eukaryota</taxon>
        <taxon>Fungi</taxon>
        <taxon>Fungi incertae sedis</taxon>
        <taxon>Mucoromycota</taxon>
        <taxon>Glomeromycotina</taxon>
        <taxon>Glomeromycetes</taxon>
        <taxon>Diversisporales</taxon>
        <taxon>Gigasporaceae</taxon>
        <taxon>Scutellospora</taxon>
    </lineage>
</organism>
<feature type="non-terminal residue" evidence="1">
    <location>
        <position position="1"/>
    </location>
</feature>
<reference evidence="1" key="1">
    <citation type="submission" date="2021-06" db="EMBL/GenBank/DDBJ databases">
        <authorList>
            <person name="Kallberg Y."/>
            <person name="Tangrot J."/>
            <person name="Rosling A."/>
        </authorList>
    </citation>
    <scope>NUCLEOTIDE SEQUENCE</scope>
    <source>
        <strain evidence="1">AU212A</strain>
    </source>
</reference>
<keyword evidence="2" id="KW-1185">Reference proteome</keyword>
<accession>A0ACA9K1W9</accession>
<proteinExistence type="predicted"/>
<name>A0ACA9K1W9_9GLOM</name>
<comment type="caution">
    <text evidence="1">The sequence shown here is derived from an EMBL/GenBank/DDBJ whole genome shotgun (WGS) entry which is preliminary data.</text>
</comment>
<dbReference type="Proteomes" id="UP000789860">
    <property type="component" value="Unassembled WGS sequence"/>
</dbReference>
<gene>
    <name evidence="1" type="ORF">SCALOS_LOCUS982</name>
</gene>
<sequence length="265" mass="29967">IILDEFNPDDFQYSLILSNNSEGEGITEIRTSDKMYPNGFNITIQPIDVKVELLPIDSIIRITVTAGINEKQLHVKIIKNTSNSIKFTYNGKDISDKKHKKENIDNEPITRIQTEGQDQQTNVQPEVLQPEVVQPEVVQPEVIQPEVVQPEVVQSEVVQPEVVHEIDQDEQTSEVNIQSDSDISTKVFSRSIDPTMINRSIDPIKINNSINLSKNSDNVVIHSKIYKQKSDLIVFSEQIRFDYKQIGVMFASMLLAYQAGKLSGC</sequence>
<dbReference type="EMBL" id="CAJVPM010000558">
    <property type="protein sequence ID" value="CAG8446933.1"/>
    <property type="molecule type" value="Genomic_DNA"/>
</dbReference>
<protein>
    <submittedName>
        <fullName evidence="1">3299_t:CDS:1</fullName>
    </submittedName>
</protein>